<keyword evidence="3" id="KW-1185">Reference proteome</keyword>
<organism evidence="2 3">
    <name type="scientific">Myxozyma melibiosi</name>
    <dbReference type="NCBI Taxonomy" id="54550"/>
    <lineage>
        <taxon>Eukaryota</taxon>
        <taxon>Fungi</taxon>
        <taxon>Dikarya</taxon>
        <taxon>Ascomycota</taxon>
        <taxon>Saccharomycotina</taxon>
        <taxon>Lipomycetes</taxon>
        <taxon>Lipomycetales</taxon>
        <taxon>Lipomycetaceae</taxon>
        <taxon>Myxozyma</taxon>
    </lineage>
</organism>
<gene>
    <name evidence="2" type="ORF">BZA70DRAFT_266541</name>
</gene>
<evidence type="ECO:0000313" key="2">
    <source>
        <dbReference type="EMBL" id="KAK7206215.1"/>
    </source>
</evidence>
<reference evidence="2 3" key="1">
    <citation type="submission" date="2024-03" db="EMBL/GenBank/DDBJ databases">
        <title>Genome-scale model development and genomic sequencing of the oleaginous clade Lipomyces.</title>
        <authorList>
            <consortium name="Lawrence Berkeley National Laboratory"/>
            <person name="Czajka J.J."/>
            <person name="Han Y."/>
            <person name="Kim J."/>
            <person name="Mondo S.J."/>
            <person name="Hofstad B.A."/>
            <person name="Robles A."/>
            <person name="Haridas S."/>
            <person name="Riley R."/>
            <person name="LaButti K."/>
            <person name="Pangilinan J."/>
            <person name="Andreopoulos W."/>
            <person name="Lipzen A."/>
            <person name="Yan J."/>
            <person name="Wang M."/>
            <person name="Ng V."/>
            <person name="Grigoriev I.V."/>
            <person name="Spatafora J.W."/>
            <person name="Magnuson J.K."/>
            <person name="Baker S.E."/>
            <person name="Pomraning K.R."/>
        </authorList>
    </citation>
    <scope>NUCLEOTIDE SEQUENCE [LARGE SCALE GENOMIC DNA]</scope>
    <source>
        <strain evidence="2 3">Phaff 52-87</strain>
    </source>
</reference>
<evidence type="ECO:0000256" key="1">
    <source>
        <dbReference type="SAM" id="MobiDB-lite"/>
    </source>
</evidence>
<name>A0ABR1F8Q5_9ASCO</name>
<comment type="caution">
    <text evidence="2">The sequence shown here is derived from an EMBL/GenBank/DDBJ whole genome shotgun (WGS) entry which is preliminary data.</text>
</comment>
<accession>A0ABR1F8Q5</accession>
<evidence type="ECO:0000313" key="3">
    <source>
        <dbReference type="Proteomes" id="UP001498771"/>
    </source>
</evidence>
<dbReference type="Proteomes" id="UP001498771">
    <property type="component" value="Unassembled WGS sequence"/>
</dbReference>
<dbReference type="EMBL" id="JBBJBU010000003">
    <property type="protein sequence ID" value="KAK7206215.1"/>
    <property type="molecule type" value="Genomic_DNA"/>
</dbReference>
<feature type="compositionally biased region" description="Low complexity" evidence="1">
    <location>
        <begin position="420"/>
        <end position="431"/>
    </location>
</feature>
<dbReference type="GeneID" id="90036546"/>
<feature type="region of interest" description="Disordered" evidence="1">
    <location>
        <begin position="406"/>
        <end position="444"/>
    </location>
</feature>
<protein>
    <submittedName>
        <fullName evidence="2">Uncharacterized protein</fullName>
    </submittedName>
</protein>
<proteinExistence type="predicted"/>
<sequence length="444" mass="50456">MHFPHASRSFCHRPGSKLTTIPLNQYSKRNGDQIQMISPRLQRLALGRQNSVRPQSERSVDPDQMDPDIVRMIFRNRELITAQNNLLRAGRIEAMSAAINLMEPGRNEDIAKFKSLTEKQNRELADSCALVLQLPFTGLLYILDQPISRLFRLRAVFRDSKATVLSSIAAGRASRSWTQMFAGTFADMVHECTATLVPSMSSTEYAKGRISAILSIVGDALQRADSRLPPRLKAINWTFRYPLFEHSVLQSMDLAPYYQLLPSLATARQTWSDILLFRRLDLFILVPLGLAEEAISSFLFTKVLNWRRPVGFGYFGHAISVVNMSSIQYLLATVYKAPLNIIYYRYLARFVLKSRGLPTDGVYNIFELGNWKGMLETMIYHCALEFGSSAAYYLIMVWLRSWIYPPSKSKSKEPKKTRRAATPSSSSTTSSHPRRRPQTPAEQT</sequence>
<dbReference type="RefSeq" id="XP_064769248.1">
    <property type="nucleotide sequence ID" value="XM_064911034.1"/>
</dbReference>